<dbReference type="EMBL" id="JAHVJA010000008">
    <property type="protein sequence ID" value="MBY6141079.1"/>
    <property type="molecule type" value="Genomic_DNA"/>
</dbReference>
<organism evidence="6 7">
    <name type="scientific">Leisingera daeponensis</name>
    <dbReference type="NCBI Taxonomy" id="405746"/>
    <lineage>
        <taxon>Bacteria</taxon>
        <taxon>Pseudomonadati</taxon>
        <taxon>Pseudomonadota</taxon>
        <taxon>Alphaproteobacteria</taxon>
        <taxon>Rhodobacterales</taxon>
        <taxon>Roseobacteraceae</taxon>
        <taxon>Leisingera</taxon>
    </lineage>
</organism>
<dbReference type="PANTHER" id="PTHR32308:SF10">
    <property type="entry name" value="CITRATE LYASE SUBUNIT BETA"/>
    <property type="match status" value="1"/>
</dbReference>
<dbReference type="InterPro" id="IPR040442">
    <property type="entry name" value="Pyrv_kinase-like_dom_sf"/>
</dbReference>
<dbReference type="InterPro" id="IPR015813">
    <property type="entry name" value="Pyrv/PenolPyrv_kinase-like_dom"/>
</dbReference>
<evidence type="ECO:0000259" key="5">
    <source>
        <dbReference type="Pfam" id="PF03328"/>
    </source>
</evidence>
<dbReference type="InterPro" id="IPR011206">
    <property type="entry name" value="Citrate_lyase_beta/mcl1/mcl2"/>
</dbReference>
<comment type="caution">
    <text evidence="6">The sequence shown here is derived from an EMBL/GenBank/DDBJ whole genome shotgun (WGS) entry which is preliminary data.</text>
</comment>
<evidence type="ECO:0000256" key="4">
    <source>
        <dbReference type="ARBA" id="ARBA00022842"/>
    </source>
</evidence>
<accession>A0ABS7NIP0</accession>
<keyword evidence="7" id="KW-1185">Reference proteome</keyword>
<dbReference type="Proteomes" id="UP000766629">
    <property type="component" value="Unassembled WGS sequence"/>
</dbReference>
<dbReference type="SUPFAM" id="SSF51621">
    <property type="entry name" value="Phosphoenolpyruvate/pyruvate domain"/>
    <property type="match status" value="1"/>
</dbReference>
<comment type="similarity">
    <text evidence="2">Belongs to the HpcH/HpaI aldolase family.</text>
</comment>
<dbReference type="Gene3D" id="3.20.20.60">
    <property type="entry name" value="Phosphoenolpyruvate-binding domains"/>
    <property type="match status" value="1"/>
</dbReference>
<keyword evidence="4" id="KW-0460">Magnesium</keyword>
<name>A0ABS7NIP0_9RHOB</name>
<sequence>MLRAQERGADAVILDLEDSVPEAEKQAAREALPGAVAHLAQFGLQIVVRVNSGLGACSRDLEAAALPGVSALIVPKAASPGQMVWIDDYLLALEAQVNLPLRGIGLIALVESAFALQALPAIAKATPRMRALALGTEDFSNACGHDPTPESLTAPCQQLVWAARSAGLEAVGLPDSIGHVQDRARFEAAATRARALGMNGILCIHPVQVALANKAFQPDEAELAHARRILSAFEAAGRGAVMVDGEMVDPPVAQRARAMLEAARLQKIPA</sequence>
<evidence type="ECO:0000256" key="2">
    <source>
        <dbReference type="ARBA" id="ARBA00005568"/>
    </source>
</evidence>
<feature type="domain" description="HpcH/HpaI aldolase/citrate lyase" evidence="5">
    <location>
        <begin position="6"/>
        <end position="206"/>
    </location>
</feature>
<dbReference type="Pfam" id="PF03328">
    <property type="entry name" value="HpcH_HpaI"/>
    <property type="match status" value="1"/>
</dbReference>
<proteinExistence type="inferred from homology"/>
<reference evidence="6 7" key="1">
    <citation type="submission" date="2021-06" db="EMBL/GenBank/DDBJ databases">
        <title>50 bacteria genomes isolated from Dapeng, Shenzhen, China.</title>
        <authorList>
            <person name="Zheng W."/>
            <person name="Yu S."/>
            <person name="Huang Y."/>
        </authorList>
    </citation>
    <scope>NUCLEOTIDE SEQUENCE [LARGE SCALE GENOMIC DNA]</scope>
    <source>
        <strain evidence="6 7">DP1N14-2</strain>
    </source>
</reference>
<keyword evidence="6" id="KW-0456">Lyase</keyword>
<dbReference type="PANTHER" id="PTHR32308">
    <property type="entry name" value="LYASE BETA SUBUNIT, PUTATIVE (AFU_ORTHOLOGUE AFUA_4G13030)-RELATED"/>
    <property type="match status" value="1"/>
</dbReference>
<keyword evidence="3" id="KW-0479">Metal-binding</keyword>
<evidence type="ECO:0000256" key="1">
    <source>
        <dbReference type="ARBA" id="ARBA00001946"/>
    </source>
</evidence>
<gene>
    <name evidence="6" type="ORF">KUV26_16690</name>
</gene>
<evidence type="ECO:0000313" key="6">
    <source>
        <dbReference type="EMBL" id="MBY6141079.1"/>
    </source>
</evidence>
<evidence type="ECO:0000256" key="3">
    <source>
        <dbReference type="ARBA" id="ARBA00022723"/>
    </source>
</evidence>
<protein>
    <submittedName>
        <fullName evidence="6">CoA ester lyase</fullName>
    </submittedName>
</protein>
<evidence type="ECO:0000313" key="7">
    <source>
        <dbReference type="Proteomes" id="UP000766629"/>
    </source>
</evidence>
<dbReference type="PIRSF" id="PIRSF015582">
    <property type="entry name" value="Cit_lyase_B"/>
    <property type="match status" value="1"/>
</dbReference>
<dbReference type="GO" id="GO:0016829">
    <property type="term" value="F:lyase activity"/>
    <property type="evidence" value="ECO:0007669"/>
    <property type="project" value="UniProtKB-KW"/>
</dbReference>
<dbReference type="InterPro" id="IPR005000">
    <property type="entry name" value="Aldolase/citrate-lyase_domain"/>
</dbReference>
<comment type="cofactor">
    <cofactor evidence="1">
        <name>Mg(2+)</name>
        <dbReference type="ChEBI" id="CHEBI:18420"/>
    </cofactor>
</comment>